<dbReference type="CDD" id="cd01895">
    <property type="entry name" value="EngA2"/>
    <property type="match status" value="1"/>
</dbReference>
<feature type="region of interest" description="Disordered" evidence="11">
    <location>
        <begin position="438"/>
        <end position="473"/>
    </location>
</feature>
<evidence type="ECO:0000256" key="11">
    <source>
        <dbReference type="SAM" id="MobiDB-lite"/>
    </source>
</evidence>
<evidence type="ECO:0000313" key="14">
    <source>
        <dbReference type="EMBL" id="PPK55138.1"/>
    </source>
</evidence>
<organism evidence="14 15">
    <name type="scientific">Marinobacter persicus</name>
    <dbReference type="NCBI Taxonomy" id="930118"/>
    <lineage>
        <taxon>Bacteria</taxon>
        <taxon>Pseudomonadati</taxon>
        <taxon>Pseudomonadota</taxon>
        <taxon>Gammaproteobacteria</taxon>
        <taxon>Pseudomonadales</taxon>
        <taxon>Marinobacteraceae</taxon>
        <taxon>Marinobacter</taxon>
    </lineage>
</organism>
<accession>A0A2S6G7J7</accession>
<evidence type="ECO:0000256" key="3">
    <source>
        <dbReference type="ARBA" id="ARBA00022517"/>
    </source>
</evidence>
<keyword evidence="6 8" id="KW-0342">GTP-binding</keyword>
<dbReference type="SMART" id="SM00382">
    <property type="entry name" value="AAA"/>
    <property type="match status" value="2"/>
</dbReference>
<evidence type="ECO:0000259" key="12">
    <source>
        <dbReference type="PROSITE" id="PS51712"/>
    </source>
</evidence>
<dbReference type="InterPro" id="IPR015946">
    <property type="entry name" value="KH_dom-like_a/b"/>
</dbReference>
<feature type="binding site" evidence="8">
    <location>
        <begin position="118"/>
        <end position="121"/>
    </location>
    <ligand>
        <name>GTP</name>
        <dbReference type="ChEBI" id="CHEBI:37565"/>
        <label>1</label>
    </ligand>
</feature>
<name>A0A2S6G7J7_9GAMM</name>
<dbReference type="CDD" id="cd01894">
    <property type="entry name" value="EngA1"/>
    <property type="match status" value="1"/>
</dbReference>
<reference evidence="13 16" key="1">
    <citation type="submission" date="2018-02" db="EMBL/GenBank/DDBJ databases">
        <title>Deep subsurface shale carbon reservoir microbial communities from Ohio and West Virginia, USA.</title>
        <authorList>
            <person name="Wrighton K."/>
        </authorList>
    </citation>
    <scope>NUCLEOTIDE SEQUENCE [LARGE SCALE GENOMIC DNA]</scope>
    <source>
        <strain evidence="13 16">UTICA-S1B6</strain>
    </source>
</reference>
<dbReference type="EMBL" id="PTIT01000007">
    <property type="protein sequence ID" value="PPK52174.1"/>
    <property type="molecule type" value="Genomic_DNA"/>
</dbReference>
<evidence type="ECO:0000313" key="13">
    <source>
        <dbReference type="EMBL" id="PPK52174.1"/>
    </source>
</evidence>
<keyword evidence="3 8" id="KW-0690">Ribosome biogenesis</keyword>
<dbReference type="InterPro" id="IPR032859">
    <property type="entry name" value="KH_dom-like"/>
</dbReference>
<comment type="caution">
    <text evidence="14">The sequence shown here is derived from an EMBL/GenBank/DDBJ whole genome shotgun (WGS) entry which is preliminary data.</text>
</comment>
<feature type="binding site" evidence="8">
    <location>
        <begin position="230"/>
        <end position="234"/>
    </location>
    <ligand>
        <name>GTP</name>
        <dbReference type="ChEBI" id="CHEBI:37565"/>
        <label>2</label>
    </ligand>
</feature>
<dbReference type="PRINTS" id="PR00326">
    <property type="entry name" value="GTP1OBG"/>
</dbReference>
<evidence type="ECO:0000256" key="8">
    <source>
        <dbReference type="HAMAP-Rule" id="MF_00195"/>
    </source>
</evidence>
<dbReference type="Pfam" id="PF14714">
    <property type="entry name" value="KH_dom-like"/>
    <property type="match status" value="1"/>
</dbReference>
<sequence length="473" mass="52973">MTPVIALVGRPNVGKSTLFNQMTRSRDALVADFPGLTRDRKYGEGNYEGQKFIVIDTGGLTGDEAGIDAEMARQSLQAVEEADIVLFLVDGRAGLTAGDEMIADHLRRSGKRAHLVVNKTDGQDPDMAAAEFYSLGFESNFLIAAAHNRGIRSLLEELLPEPVDPEEEDRADRYPGIRIGVVGRPNVGKSTLVNRMLGEERVVVYDMPGTTRDSVYIPYERHGEQYTLIDTAGVRRRKNVNEAVEKFSIIKTLKAIEDAHVVILVIDARQGLVEQDLHLIGFVLDAGRSLVIAVNKWDGMDPDDRARVKEQVARRLDFLDYADKYYISALHGTGVGTMYDSVHACYESAMSKWPTNRLTALLQDAVAQHQPPMVRGRRIKLRYAHQGGSNPPVIVVHGNQVDALPGAYKRYLENTFRKVLKVVGSPIRFEFRASENPFAEKVDRRTPRQKVKQDNDLKKGRRSKRVRQKSVKR</sequence>
<dbReference type="PROSITE" id="PS51712">
    <property type="entry name" value="G_ENGA"/>
    <property type="match status" value="2"/>
</dbReference>
<feature type="compositionally biased region" description="Basic residues" evidence="11">
    <location>
        <begin position="459"/>
        <end position="473"/>
    </location>
</feature>
<dbReference type="STRING" id="930118.SAMN05216429_110151"/>
<feature type="domain" description="EngA-type G" evidence="12">
    <location>
        <begin position="177"/>
        <end position="350"/>
    </location>
</feature>
<dbReference type="GO" id="GO:0043022">
    <property type="term" value="F:ribosome binding"/>
    <property type="evidence" value="ECO:0007669"/>
    <property type="project" value="TreeGrafter"/>
</dbReference>
<comment type="similarity">
    <text evidence="1 8 9 10">Belongs to the TRAFAC class TrmE-Era-EngA-EngB-Septin-like GTPase superfamily. EngA (Der) GTPase family.</text>
</comment>
<dbReference type="InterPro" id="IPR016484">
    <property type="entry name" value="GTPase_Der"/>
</dbReference>
<dbReference type="InterPro" id="IPR005225">
    <property type="entry name" value="Small_GTP-bd"/>
</dbReference>
<dbReference type="HAMAP" id="MF_00195">
    <property type="entry name" value="GTPase_Der"/>
    <property type="match status" value="1"/>
</dbReference>
<dbReference type="OrthoDB" id="9805918at2"/>
<dbReference type="PIRSF" id="PIRSF006485">
    <property type="entry name" value="GTP-binding_EngA"/>
    <property type="match status" value="1"/>
</dbReference>
<dbReference type="FunFam" id="3.30.300.20:FF:000004">
    <property type="entry name" value="GTPase Der"/>
    <property type="match status" value="1"/>
</dbReference>
<dbReference type="Pfam" id="PF01926">
    <property type="entry name" value="MMR_HSR1"/>
    <property type="match status" value="2"/>
</dbReference>
<evidence type="ECO:0000256" key="4">
    <source>
        <dbReference type="ARBA" id="ARBA00022737"/>
    </source>
</evidence>
<dbReference type="RefSeq" id="WP_104415712.1">
    <property type="nucleotide sequence ID" value="NZ_PTIT01000007.1"/>
</dbReference>
<dbReference type="Gene3D" id="3.40.50.300">
    <property type="entry name" value="P-loop containing nucleotide triphosphate hydrolases"/>
    <property type="match status" value="2"/>
</dbReference>
<dbReference type="AlphaFoldDB" id="A0A2S6G7J7"/>
<feature type="compositionally biased region" description="Basic and acidic residues" evidence="11">
    <location>
        <begin position="438"/>
        <end position="458"/>
    </location>
</feature>
<dbReference type="FunFam" id="3.40.50.300:FF:000040">
    <property type="entry name" value="GTPase Der"/>
    <property type="match status" value="1"/>
</dbReference>
<keyword evidence="4 10" id="KW-0677">Repeat</keyword>
<dbReference type="InterPro" id="IPR027417">
    <property type="entry name" value="P-loop_NTPase"/>
</dbReference>
<evidence type="ECO:0000313" key="16">
    <source>
        <dbReference type="Proteomes" id="UP000239648"/>
    </source>
</evidence>
<evidence type="ECO:0000256" key="2">
    <source>
        <dbReference type="ARBA" id="ARBA00020953"/>
    </source>
</evidence>
<dbReference type="NCBIfam" id="TIGR03594">
    <property type="entry name" value="GTPase_EngA"/>
    <property type="match status" value="1"/>
</dbReference>
<keyword evidence="5 8" id="KW-0547">Nucleotide-binding</keyword>
<keyword evidence="16" id="KW-1185">Reference proteome</keyword>
<evidence type="ECO:0000256" key="6">
    <source>
        <dbReference type="ARBA" id="ARBA00023134"/>
    </source>
</evidence>
<evidence type="ECO:0000256" key="9">
    <source>
        <dbReference type="PROSITE-ProRule" id="PRU01049"/>
    </source>
</evidence>
<feature type="binding site" evidence="8">
    <location>
        <begin position="295"/>
        <end position="298"/>
    </location>
    <ligand>
        <name>GTP</name>
        <dbReference type="ChEBI" id="CHEBI:37565"/>
        <label>2</label>
    </ligand>
</feature>
<dbReference type="InterPro" id="IPR031166">
    <property type="entry name" value="G_ENGA"/>
</dbReference>
<dbReference type="Proteomes" id="UP000239648">
    <property type="component" value="Unassembled WGS sequence"/>
</dbReference>
<dbReference type="EMBL" id="PTIU01000007">
    <property type="protein sequence ID" value="PPK55138.1"/>
    <property type="molecule type" value="Genomic_DNA"/>
</dbReference>
<evidence type="ECO:0000313" key="15">
    <source>
        <dbReference type="Proteomes" id="UP000239446"/>
    </source>
</evidence>
<evidence type="ECO:0000256" key="1">
    <source>
        <dbReference type="ARBA" id="ARBA00008279"/>
    </source>
</evidence>
<dbReference type="GO" id="GO:0005525">
    <property type="term" value="F:GTP binding"/>
    <property type="evidence" value="ECO:0007669"/>
    <property type="project" value="UniProtKB-UniRule"/>
</dbReference>
<evidence type="ECO:0000256" key="7">
    <source>
        <dbReference type="ARBA" id="ARBA00032345"/>
    </source>
</evidence>
<comment type="subunit">
    <text evidence="8">Associates with the 50S ribosomal subunit.</text>
</comment>
<protein>
    <recommendedName>
        <fullName evidence="2 8">GTPase Der</fullName>
    </recommendedName>
    <alternativeName>
        <fullName evidence="7 8">GTP-binding protein EngA</fullName>
    </alternativeName>
</protein>
<feature type="binding site" evidence="8">
    <location>
        <begin position="9"/>
        <end position="16"/>
    </location>
    <ligand>
        <name>GTP</name>
        <dbReference type="ChEBI" id="CHEBI:37565"/>
        <label>1</label>
    </ligand>
</feature>
<evidence type="ECO:0000256" key="10">
    <source>
        <dbReference type="RuleBase" id="RU004481"/>
    </source>
</evidence>
<proteinExistence type="inferred from homology"/>
<feature type="binding site" evidence="8">
    <location>
        <begin position="56"/>
        <end position="60"/>
    </location>
    <ligand>
        <name>GTP</name>
        <dbReference type="ChEBI" id="CHEBI:37565"/>
        <label>1</label>
    </ligand>
</feature>
<dbReference type="InterPro" id="IPR003593">
    <property type="entry name" value="AAA+_ATPase"/>
</dbReference>
<comment type="function">
    <text evidence="8 10">GTPase that plays an essential role in the late steps of ribosome biogenesis.</text>
</comment>
<dbReference type="Gene3D" id="3.30.300.20">
    <property type="match status" value="1"/>
</dbReference>
<dbReference type="NCBIfam" id="TIGR00231">
    <property type="entry name" value="small_GTP"/>
    <property type="match status" value="2"/>
</dbReference>
<dbReference type="Proteomes" id="UP000239446">
    <property type="component" value="Unassembled WGS sequence"/>
</dbReference>
<dbReference type="SUPFAM" id="SSF52540">
    <property type="entry name" value="P-loop containing nucleoside triphosphate hydrolases"/>
    <property type="match status" value="2"/>
</dbReference>
<evidence type="ECO:0000256" key="5">
    <source>
        <dbReference type="ARBA" id="ARBA00022741"/>
    </source>
</evidence>
<dbReference type="InterPro" id="IPR006073">
    <property type="entry name" value="GTP-bd"/>
</dbReference>
<feature type="binding site" evidence="8">
    <location>
        <begin position="183"/>
        <end position="190"/>
    </location>
    <ligand>
        <name>GTP</name>
        <dbReference type="ChEBI" id="CHEBI:37565"/>
        <label>2</label>
    </ligand>
</feature>
<dbReference type="GO" id="GO:0042254">
    <property type="term" value="P:ribosome biogenesis"/>
    <property type="evidence" value="ECO:0007669"/>
    <property type="project" value="UniProtKB-KW"/>
</dbReference>
<dbReference type="FunFam" id="3.40.50.300:FF:000057">
    <property type="entry name" value="GTPase Der"/>
    <property type="match status" value="1"/>
</dbReference>
<dbReference type="PANTHER" id="PTHR43834">
    <property type="entry name" value="GTPASE DER"/>
    <property type="match status" value="1"/>
</dbReference>
<reference evidence="14 15" key="2">
    <citation type="submission" date="2018-02" db="EMBL/GenBank/DDBJ databases">
        <title>Subsurface microbial communities from deep shales in Ohio and West Virginia, USA.</title>
        <authorList>
            <person name="Wrighton K."/>
        </authorList>
    </citation>
    <scope>NUCLEOTIDE SEQUENCE [LARGE SCALE GENOMIC DNA]</scope>
    <source>
        <strain evidence="14 15">UTICA-S1B9</strain>
    </source>
</reference>
<feature type="domain" description="EngA-type G" evidence="12">
    <location>
        <begin position="3"/>
        <end position="166"/>
    </location>
</feature>
<gene>
    <name evidence="8" type="primary">der</name>
    <name evidence="14" type="ORF">B0H24_100747</name>
    <name evidence="13" type="ORF">BY455_107100</name>
</gene>
<dbReference type="PANTHER" id="PTHR43834:SF6">
    <property type="entry name" value="GTPASE DER"/>
    <property type="match status" value="1"/>
</dbReference>